<feature type="domain" description="FHA" evidence="2">
    <location>
        <begin position="235"/>
        <end position="298"/>
    </location>
</feature>
<keyword evidence="4" id="KW-1185">Reference proteome</keyword>
<evidence type="ECO:0000313" key="3">
    <source>
        <dbReference type="EMBL" id="KAH8692636.1"/>
    </source>
</evidence>
<organism evidence="3 4">
    <name type="scientific">Talaromyces proteolyticus</name>
    <dbReference type="NCBI Taxonomy" id="1131652"/>
    <lineage>
        <taxon>Eukaryota</taxon>
        <taxon>Fungi</taxon>
        <taxon>Dikarya</taxon>
        <taxon>Ascomycota</taxon>
        <taxon>Pezizomycotina</taxon>
        <taxon>Eurotiomycetes</taxon>
        <taxon>Eurotiomycetidae</taxon>
        <taxon>Eurotiales</taxon>
        <taxon>Trichocomaceae</taxon>
        <taxon>Talaromyces</taxon>
        <taxon>Talaromyces sect. Bacilispori</taxon>
    </lineage>
</organism>
<feature type="region of interest" description="Disordered" evidence="1">
    <location>
        <begin position="1"/>
        <end position="186"/>
    </location>
</feature>
<dbReference type="InterPro" id="IPR008984">
    <property type="entry name" value="SMAD_FHA_dom_sf"/>
</dbReference>
<comment type="caution">
    <text evidence="3">The sequence shown here is derived from an EMBL/GenBank/DDBJ whole genome shotgun (WGS) entry which is preliminary data.</text>
</comment>
<name>A0AAD4KJE3_9EURO</name>
<gene>
    <name evidence="3" type="ORF">BGW36DRAFT_302233</name>
</gene>
<feature type="compositionally biased region" description="Basic and acidic residues" evidence="1">
    <location>
        <begin position="70"/>
        <end position="91"/>
    </location>
</feature>
<feature type="compositionally biased region" description="Basic residues" evidence="1">
    <location>
        <begin position="112"/>
        <end position="124"/>
    </location>
</feature>
<feature type="compositionally biased region" description="Basic and acidic residues" evidence="1">
    <location>
        <begin position="1"/>
        <end position="10"/>
    </location>
</feature>
<dbReference type="PROSITE" id="PS50006">
    <property type="entry name" value="FHA_DOMAIN"/>
    <property type="match status" value="1"/>
</dbReference>
<evidence type="ECO:0000256" key="1">
    <source>
        <dbReference type="SAM" id="MobiDB-lite"/>
    </source>
</evidence>
<proteinExistence type="predicted"/>
<evidence type="ECO:0000313" key="4">
    <source>
        <dbReference type="Proteomes" id="UP001201262"/>
    </source>
</evidence>
<reference evidence="3" key="1">
    <citation type="submission" date="2021-12" db="EMBL/GenBank/DDBJ databases">
        <title>Convergent genome expansion in fungi linked to evolution of root-endophyte symbiosis.</title>
        <authorList>
            <consortium name="DOE Joint Genome Institute"/>
            <person name="Ke Y.-H."/>
            <person name="Bonito G."/>
            <person name="Liao H.-L."/>
            <person name="Looney B."/>
            <person name="Rojas-Flechas A."/>
            <person name="Nash J."/>
            <person name="Hameed K."/>
            <person name="Schadt C."/>
            <person name="Martin F."/>
            <person name="Crous P.W."/>
            <person name="Miettinen O."/>
            <person name="Magnuson J.K."/>
            <person name="Labbe J."/>
            <person name="Jacobson D."/>
            <person name="Doktycz M.J."/>
            <person name="Veneault-Fourrey C."/>
            <person name="Kuo A."/>
            <person name="Mondo S."/>
            <person name="Calhoun S."/>
            <person name="Riley R."/>
            <person name="Ohm R."/>
            <person name="LaButti K."/>
            <person name="Andreopoulos B."/>
            <person name="Pangilinan J."/>
            <person name="Nolan M."/>
            <person name="Tritt A."/>
            <person name="Clum A."/>
            <person name="Lipzen A."/>
            <person name="Daum C."/>
            <person name="Barry K."/>
            <person name="Grigoriev I.V."/>
            <person name="Vilgalys R."/>
        </authorList>
    </citation>
    <scope>NUCLEOTIDE SEQUENCE</scope>
    <source>
        <strain evidence="3">PMI_201</strain>
    </source>
</reference>
<dbReference type="PANTHER" id="PTHR23308">
    <property type="entry name" value="NUCLEAR INHIBITOR OF PROTEIN PHOSPHATASE-1"/>
    <property type="match status" value="1"/>
</dbReference>
<dbReference type="EMBL" id="JAJTJA010000010">
    <property type="protein sequence ID" value="KAH8692636.1"/>
    <property type="molecule type" value="Genomic_DNA"/>
</dbReference>
<dbReference type="Gene3D" id="2.60.200.20">
    <property type="match status" value="1"/>
</dbReference>
<feature type="compositionally biased region" description="Basic and acidic residues" evidence="1">
    <location>
        <begin position="25"/>
        <end position="61"/>
    </location>
</feature>
<accession>A0AAD4KJE3</accession>
<dbReference type="GeneID" id="70242051"/>
<dbReference type="RefSeq" id="XP_046068509.1">
    <property type="nucleotide sequence ID" value="XM_046211764.1"/>
</dbReference>
<protein>
    <submittedName>
        <fullName evidence="3">SMAD/FHA domain-containing protein</fullName>
    </submittedName>
</protein>
<feature type="compositionally biased region" description="Basic and acidic residues" evidence="1">
    <location>
        <begin position="159"/>
        <end position="172"/>
    </location>
</feature>
<feature type="compositionally biased region" description="Basic residues" evidence="1">
    <location>
        <begin position="11"/>
        <end position="20"/>
    </location>
</feature>
<evidence type="ECO:0000259" key="2">
    <source>
        <dbReference type="PROSITE" id="PS50006"/>
    </source>
</evidence>
<dbReference type="SUPFAM" id="SSF49879">
    <property type="entry name" value="SMAD/FHA domain"/>
    <property type="match status" value="1"/>
</dbReference>
<dbReference type="FunFam" id="2.60.200.20:FF:000038">
    <property type="entry name" value="FHA domain-containing protein SNIP1"/>
    <property type="match status" value="1"/>
</dbReference>
<dbReference type="InterPro" id="IPR000253">
    <property type="entry name" value="FHA_dom"/>
</dbReference>
<dbReference type="Pfam" id="PF00498">
    <property type="entry name" value="FHA"/>
    <property type="match status" value="1"/>
</dbReference>
<dbReference type="AlphaFoldDB" id="A0AAD4KJE3"/>
<dbReference type="SMART" id="SM00240">
    <property type="entry name" value="FHA"/>
    <property type="match status" value="1"/>
</dbReference>
<dbReference type="InterPro" id="IPR050923">
    <property type="entry name" value="Cell_Proc_Reg/RNA_Proc"/>
</dbReference>
<feature type="compositionally biased region" description="Polar residues" evidence="1">
    <location>
        <begin position="148"/>
        <end position="158"/>
    </location>
</feature>
<sequence length="328" mass="38430">MPSSDSESHERTHRSPRRRSPGNGRELRRHELSRERYRDNEDAGRRRSPRGHRDGNRDGREYHHKRRRERSYSLDADKRRRRSRDREDESRRRRHRDRAQREDNDQASTRYSRPRSRSRNRGEHRRSQDTRSRSLSPQAPVRSRGPLPSQNDAFNSTDGVKKEQPAPEKEKPNFGNTGRLAAESNTVTVNGGSVVLKYHEPPEARKPPTKDDWRLYVFRGEDLLEMVQLSERSCWLIGREKLVVDFPIEHPSCSKQHAVVQFRYVEKKNEYGDKTGHVRPYLIDLESANGSKVNGNLVPGGRYIELRDKDVLKFGQSSRDYVLMLSSE</sequence>
<dbReference type="Proteomes" id="UP001201262">
    <property type="component" value="Unassembled WGS sequence"/>
</dbReference>